<feature type="compositionally biased region" description="Basic and acidic residues" evidence="1">
    <location>
        <begin position="150"/>
        <end position="163"/>
    </location>
</feature>
<keyword evidence="3" id="KW-1185">Reference proteome</keyword>
<sequence length="533" mass="60061">MERHRALNDITLPASLPTAAYKIAARSFAQERQFPRREFCIATIIEGHRLLPRRRAMSNKLLVEPRVFRAFIRRVNDLCFKFRLHRGSITFTSVRLDYTEYSPILRNQDLLATYKSLTTKVLATLMEQHRIEGAGETADPRENPLTSSIVRHDSHMRKSESDPARGNGISPRKPADQRHRLARLPNAEIRVRSGQRLIPDRLDRGATVVQWLERPPPPHQGEPGSIPCGVAPGISHMIVVPDDAASQRVSSGISSFRRLCIPALLHSHLIGSQGRDCTGIEPTTSREHRIPIDTQSLVTVRPDTRVNMPFSFLQFSTEFRLRFSTQRRRILRRNHACERARTHTHTHTHRVTDTVYLPLHVHALRIGHHLFSISNDADRPAYTSGQELDGTCMMLADRPFNVGTRRLVERSQRVRSTSSLVYEGEAVVSDEKVGNYCPRQSGIGEQAVGCGERKEPSIAINTPIDHAREDHFLRSALMVNGLRGSENWRGGEGGCPGYSEAALARRVDRRSSPGKVECVDDVRTSVARQTLDT</sequence>
<organism evidence="2 3">
    <name type="scientific">Dryococelus australis</name>
    <dbReference type="NCBI Taxonomy" id="614101"/>
    <lineage>
        <taxon>Eukaryota</taxon>
        <taxon>Metazoa</taxon>
        <taxon>Ecdysozoa</taxon>
        <taxon>Arthropoda</taxon>
        <taxon>Hexapoda</taxon>
        <taxon>Insecta</taxon>
        <taxon>Pterygota</taxon>
        <taxon>Neoptera</taxon>
        <taxon>Polyneoptera</taxon>
        <taxon>Phasmatodea</taxon>
        <taxon>Verophasmatodea</taxon>
        <taxon>Anareolatae</taxon>
        <taxon>Phasmatidae</taxon>
        <taxon>Eurycanthinae</taxon>
        <taxon>Dryococelus</taxon>
    </lineage>
</organism>
<gene>
    <name evidence="2" type="ORF">PR048_025462</name>
</gene>
<evidence type="ECO:0000313" key="2">
    <source>
        <dbReference type="EMBL" id="KAJ8874596.1"/>
    </source>
</evidence>
<comment type="caution">
    <text evidence="2">The sequence shown here is derived from an EMBL/GenBank/DDBJ whole genome shotgun (WGS) entry which is preliminary data.</text>
</comment>
<name>A0ABQ9GRG8_9NEOP</name>
<feature type="region of interest" description="Disordered" evidence="1">
    <location>
        <begin position="133"/>
        <end position="179"/>
    </location>
</feature>
<reference evidence="2 3" key="1">
    <citation type="submission" date="2023-02" db="EMBL/GenBank/DDBJ databases">
        <title>LHISI_Scaffold_Assembly.</title>
        <authorList>
            <person name="Stuart O.P."/>
            <person name="Cleave R."/>
            <person name="Magrath M.J.L."/>
            <person name="Mikheyev A.S."/>
        </authorList>
    </citation>
    <scope>NUCLEOTIDE SEQUENCE [LARGE SCALE GENOMIC DNA]</scope>
    <source>
        <strain evidence="2">Daus_M_001</strain>
        <tissue evidence="2">Leg muscle</tissue>
    </source>
</reference>
<protein>
    <submittedName>
        <fullName evidence="2">Uncharacterized protein</fullName>
    </submittedName>
</protein>
<dbReference type="EMBL" id="JARBHB010000010">
    <property type="protein sequence ID" value="KAJ8874596.1"/>
    <property type="molecule type" value="Genomic_DNA"/>
</dbReference>
<evidence type="ECO:0000313" key="3">
    <source>
        <dbReference type="Proteomes" id="UP001159363"/>
    </source>
</evidence>
<dbReference type="Proteomes" id="UP001159363">
    <property type="component" value="Chromosome 9"/>
</dbReference>
<accession>A0ABQ9GRG8</accession>
<proteinExistence type="predicted"/>
<evidence type="ECO:0000256" key="1">
    <source>
        <dbReference type="SAM" id="MobiDB-lite"/>
    </source>
</evidence>
<feature type="compositionally biased region" description="Basic and acidic residues" evidence="1">
    <location>
        <begin position="133"/>
        <end position="142"/>
    </location>
</feature>